<proteinExistence type="predicted"/>
<gene>
    <name evidence="2" type="ORF">Prudu_020170</name>
</gene>
<reference evidence="2" key="1">
    <citation type="journal article" date="2019" name="Science">
        <title>Mutation of a bHLH transcription factor allowed almond domestication.</title>
        <authorList>
            <person name="Sanchez-Perez R."/>
            <person name="Pavan S."/>
            <person name="Mazzeo R."/>
            <person name="Moldovan C."/>
            <person name="Aiese Cigliano R."/>
            <person name="Del Cueto J."/>
            <person name="Ricciardi F."/>
            <person name="Lotti C."/>
            <person name="Ricciardi L."/>
            <person name="Dicenta F."/>
            <person name="Lopez-Marques R.L."/>
            <person name="Lindberg Moller B."/>
        </authorList>
    </citation>
    <scope>NUCLEOTIDE SEQUENCE</scope>
</reference>
<name>A0A4Y1RUN9_PRUDU</name>
<accession>A0A4Y1RUN9</accession>
<feature type="region of interest" description="Disordered" evidence="1">
    <location>
        <begin position="296"/>
        <end position="328"/>
    </location>
</feature>
<evidence type="ECO:0000256" key="1">
    <source>
        <dbReference type="SAM" id="MobiDB-lite"/>
    </source>
</evidence>
<organism evidence="2">
    <name type="scientific">Prunus dulcis</name>
    <name type="common">Almond</name>
    <name type="synonym">Amygdalus dulcis</name>
    <dbReference type="NCBI Taxonomy" id="3755"/>
    <lineage>
        <taxon>Eukaryota</taxon>
        <taxon>Viridiplantae</taxon>
        <taxon>Streptophyta</taxon>
        <taxon>Embryophyta</taxon>
        <taxon>Tracheophyta</taxon>
        <taxon>Spermatophyta</taxon>
        <taxon>Magnoliopsida</taxon>
        <taxon>eudicotyledons</taxon>
        <taxon>Gunneridae</taxon>
        <taxon>Pentapetalae</taxon>
        <taxon>rosids</taxon>
        <taxon>fabids</taxon>
        <taxon>Rosales</taxon>
        <taxon>Rosaceae</taxon>
        <taxon>Amygdaloideae</taxon>
        <taxon>Amygdaleae</taxon>
        <taxon>Prunus</taxon>
    </lineage>
</organism>
<feature type="region of interest" description="Disordered" evidence="1">
    <location>
        <begin position="215"/>
        <end position="244"/>
    </location>
</feature>
<feature type="compositionally biased region" description="Low complexity" evidence="1">
    <location>
        <begin position="222"/>
        <end position="237"/>
    </location>
</feature>
<dbReference type="EMBL" id="AP019303">
    <property type="protein sequence ID" value="BBH08079.1"/>
    <property type="molecule type" value="Genomic_DNA"/>
</dbReference>
<feature type="non-terminal residue" evidence="2">
    <location>
        <position position="1"/>
    </location>
</feature>
<evidence type="ECO:0000313" key="2">
    <source>
        <dbReference type="EMBL" id="BBH08079.1"/>
    </source>
</evidence>
<sequence>SAAKGVRRHGVDPNRSRNEEVMIFISLSLLSPVSSLSPPAAALARDLPPFPTSHRPPRLELISETGAKQTSTRRPTFPYPPPPLPRSESAGICHGSRRFVRMPSELPAARSPPFLNQISRVRYQEPDRILKGDLRGIEAVEDAGSTTGPIIVSAPSCPRPRPSSLPDVAPAASLGVDLRDRCQTNQHTTADVSLPTSAAAVVGIGRNLPWKSTVRPNAIRTSSRSISSVSQPNQSSESKNKSDSKWGVLPRVGVWSLGSTIFRHTRIALDTRSALRVWRRVGQGGGTALASFEVSGARQNFKRRPPRDRSSSDHLGGLPNFRQKSKEI</sequence>
<dbReference type="AlphaFoldDB" id="A0A4Y1RUN9"/>
<feature type="region of interest" description="Disordered" evidence="1">
    <location>
        <begin position="64"/>
        <end position="89"/>
    </location>
</feature>
<protein>
    <submittedName>
        <fullName evidence="2">Ankyrin repeat family protein</fullName>
    </submittedName>
</protein>